<sequence>MSEHPKLTPLLATSEANSNIAAAPAAASSAKTDDEVYTFSDKEPEFDAIWHRAGIFNLRLPALEGVAAATVLGQVVQSQPLLMPETMLFSSYFYDRIAYLGFFLLLSLGPSWLVKWSTLEGGRMEVLLPDGAPQQKRAGVRSTDLRV</sequence>
<dbReference type="EMBL" id="FUEG01000005">
    <property type="protein sequence ID" value="SJL04223.1"/>
    <property type="molecule type" value="Genomic_DNA"/>
</dbReference>
<keyword evidence="1" id="KW-0812">Transmembrane</keyword>
<gene>
    <name evidence="2" type="ORF">ARMOST_07584</name>
</gene>
<dbReference type="Proteomes" id="UP000219338">
    <property type="component" value="Unassembled WGS sequence"/>
</dbReference>
<keyword evidence="1" id="KW-1133">Transmembrane helix</keyword>
<dbReference type="AlphaFoldDB" id="A0A284R682"/>
<evidence type="ECO:0000313" key="3">
    <source>
        <dbReference type="Proteomes" id="UP000219338"/>
    </source>
</evidence>
<protein>
    <submittedName>
        <fullName evidence="2">Uncharacterized protein</fullName>
    </submittedName>
</protein>
<proteinExistence type="predicted"/>
<evidence type="ECO:0000256" key="1">
    <source>
        <dbReference type="SAM" id="Phobius"/>
    </source>
</evidence>
<keyword evidence="1" id="KW-0472">Membrane</keyword>
<feature type="transmembrane region" description="Helical" evidence="1">
    <location>
        <begin position="97"/>
        <end position="114"/>
    </location>
</feature>
<name>A0A284R682_ARMOS</name>
<evidence type="ECO:0000313" key="2">
    <source>
        <dbReference type="EMBL" id="SJL04223.1"/>
    </source>
</evidence>
<reference evidence="3" key="1">
    <citation type="journal article" date="2017" name="Nat. Ecol. Evol.">
        <title>Genome expansion and lineage-specific genetic innovations in the forest pathogenic fungi Armillaria.</title>
        <authorList>
            <person name="Sipos G."/>
            <person name="Prasanna A.N."/>
            <person name="Walter M.C."/>
            <person name="O'Connor E."/>
            <person name="Balint B."/>
            <person name="Krizsan K."/>
            <person name="Kiss B."/>
            <person name="Hess J."/>
            <person name="Varga T."/>
            <person name="Slot J."/>
            <person name="Riley R."/>
            <person name="Boka B."/>
            <person name="Rigling D."/>
            <person name="Barry K."/>
            <person name="Lee J."/>
            <person name="Mihaltcheva S."/>
            <person name="LaButti K."/>
            <person name="Lipzen A."/>
            <person name="Waldron R."/>
            <person name="Moloney N.M."/>
            <person name="Sperisen C."/>
            <person name="Kredics L."/>
            <person name="Vagvoelgyi C."/>
            <person name="Patrignani A."/>
            <person name="Fitzpatrick D."/>
            <person name="Nagy I."/>
            <person name="Doyle S."/>
            <person name="Anderson J.B."/>
            <person name="Grigoriev I.V."/>
            <person name="Gueldener U."/>
            <person name="Muensterkoetter M."/>
            <person name="Nagy L.G."/>
        </authorList>
    </citation>
    <scope>NUCLEOTIDE SEQUENCE [LARGE SCALE GENOMIC DNA]</scope>
    <source>
        <strain evidence="3">C18/9</strain>
    </source>
</reference>
<organism evidence="2 3">
    <name type="scientific">Armillaria ostoyae</name>
    <name type="common">Armillaria root rot fungus</name>
    <dbReference type="NCBI Taxonomy" id="47428"/>
    <lineage>
        <taxon>Eukaryota</taxon>
        <taxon>Fungi</taxon>
        <taxon>Dikarya</taxon>
        <taxon>Basidiomycota</taxon>
        <taxon>Agaricomycotina</taxon>
        <taxon>Agaricomycetes</taxon>
        <taxon>Agaricomycetidae</taxon>
        <taxon>Agaricales</taxon>
        <taxon>Marasmiineae</taxon>
        <taxon>Physalacriaceae</taxon>
        <taxon>Armillaria</taxon>
    </lineage>
</organism>
<keyword evidence="3" id="KW-1185">Reference proteome</keyword>
<accession>A0A284R682</accession>